<reference evidence="1 2" key="1">
    <citation type="submission" date="2021-06" db="EMBL/GenBank/DDBJ databases">
        <title>Actinomycetes sequencing.</title>
        <authorList>
            <person name="Shan Q."/>
        </authorList>
    </citation>
    <scope>NUCLEOTIDE SEQUENCE [LARGE SCALE GENOMIC DNA]</scope>
    <source>
        <strain evidence="1 2">NEAU-G5</strain>
    </source>
</reference>
<evidence type="ECO:0000313" key="2">
    <source>
        <dbReference type="Proteomes" id="UP000733379"/>
    </source>
</evidence>
<evidence type="ECO:0000313" key="1">
    <source>
        <dbReference type="EMBL" id="MBU3064759.1"/>
    </source>
</evidence>
<proteinExistence type="predicted"/>
<dbReference type="Proteomes" id="UP000733379">
    <property type="component" value="Unassembled WGS sequence"/>
</dbReference>
<sequence>MSWLNDDLINSVTAIWGDHLEALLPEQVHPGLSAPTRDFLTTVGLPTVEVAPFTPLPDGSVLGSKQVGDREYVPVINGLPDDFRFAVDSGSDEMFCLFDDSTEAFLANSNLGLFVVFVGRFYRDLWELAEPNEESVSSAVGSIVESMMALDPPALNTRTWWPTFLDQESEI</sequence>
<accession>A0ABS6B383</accession>
<protein>
    <submittedName>
        <fullName evidence="1">SUKH-4 family immunity protein</fullName>
    </submittedName>
</protein>
<keyword evidence="2" id="KW-1185">Reference proteome</keyword>
<name>A0ABS6B383_9NOCA</name>
<dbReference type="EMBL" id="JAHKNI010000008">
    <property type="protein sequence ID" value="MBU3064759.1"/>
    <property type="molecule type" value="Genomic_DNA"/>
</dbReference>
<gene>
    <name evidence="1" type="ORF">KO481_24925</name>
</gene>
<dbReference type="InterPro" id="IPR025851">
    <property type="entry name" value="SUKH-4"/>
</dbReference>
<organism evidence="1 2">
    <name type="scientific">Nocardia albiluteola</name>
    <dbReference type="NCBI Taxonomy" id="2842303"/>
    <lineage>
        <taxon>Bacteria</taxon>
        <taxon>Bacillati</taxon>
        <taxon>Actinomycetota</taxon>
        <taxon>Actinomycetes</taxon>
        <taxon>Mycobacteriales</taxon>
        <taxon>Nocardiaceae</taxon>
        <taxon>Nocardia</taxon>
    </lineage>
</organism>
<comment type="caution">
    <text evidence="1">The sequence shown here is derived from an EMBL/GenBank/DDBJ whole genome shotgun (WGS) entry which is preliminary data.</text>
</comment>
<dbReference type="Pfam" id="PF14435">
    <property type="entry name" value="SUKH-4"/>
    <property type="match status" value="1"/>
</dbReference>
<dbReference type="RefSeq" id="WP_215920147.1">
    <property type="nucleotide sequence ID" value="NZ_JAHKNI010000008.1"/>
</dbReference>